<dbReference type="Pfam" id="PF13578">
    <property type="entry name" value="Methyltransf_24"/>
    <property type="match status" value="1"/>
</dbReference>
<dbReference type="Proteomes" id="UP001165653">
    <property type="component" value="Unassembled WGS sequence"/>
</dbReference>
<name>A0ABT3FYK8_9BACT</name>
<dbReference type="GO" id="GO:0032259">
    <property type="term" value="P:methylation"/>
    <property type="evidence" value="ECO:0007669"/>
    <property type="project" value="UniProtKB-KW"/>
</dbReference>
<dbReference type="InterPro" id="IPR029063">
    <property type="entry name" value="SAM-dependent_MTases_sf"/>
</dbReference>
<protein>
    <submittedName>
        <fullName evidence="1">Class I SAM-dependent methyltransferase</fullName>
        <ecNumber evidence="1">2.1.1.-</ecNumber>
    </submittedName>
</protein>
<dbReference type="PANTHER" id="PTHR37909">
    <property type="entry name" value="S-ADENOSYL-L-METHIONINE-DEPENDENT METHYLTRANSFERASES SUPERFAMILY PROTEIN"/>
    <property type="match status" value="1"/>
</dbReference>
<evidence type="ECO:0000313" key="1">
    <source>
        <dbReference type="EMBL" id="MCW1912667.1"/>
    </source>
</evidence>
<keyword evidence="1" id="KW-0808">Transferase</keyword>
<dbReference type="EC" id="2.1.1.-" evidence="1"/>
<keyword evidence="2" id="KW-1185">Reference proteome</keyword>
<gene>
    <name evidence="1" type="ORF">OJ996_03715</name>
</gene>
<keyword evidence="1" id="KW-0489">Methyltransferase</keyword>
<evidence type="ECO:0000313" key="2">
    <source>
        <dbReference type="Proteomes" id="UP001165653"/>
    </source>
</evidence>
<dbReference type="RefSeq" id="WP_264511303.1">
    <property type="nucleotide sequence ID" value="NZ_JAPDDR010000002.1"/>
</dbReference>
<dbReference type="Gene3D" id="3.40.50.150">
    <property type="entry name" value="Vaccinia Virus protein VP39"/>
    <property type="match status" value="1"/>
</dbReference>
<dbReference type="PANTHER" id="PTHR37909:SF1">
    <property type="entry name" value="S-ADENOSYL-L-METHIONINE-DEPENDENT METHYLTRANSFERASES SUPERFAMILY PROTEIN"/>
    <property type="match status" value="1"/>
</dbReference>
<dbReference type="SUPFAM" id="SSF53335">
    <property type="entry name" value="S-adenosyl-L-methionine-dependent methyltransferases"/>
    <property type="match status" value="1"/>
</dbReference>
<dbReference type="GO" id="GO:0008168">
    <property type="term" value="F:methyltransferase activity"/>
    <property type="evidence" value="ECO:0007669"/>
    <property type="project" value="UniProtKB-KW"/>
</dbReference>
<sequence length="254" mass="28901">MSLSRQMQSWIKGLAYHCGFSLRRLRAAKANTSGGGDYTGRVRPLLHKVDPYENFDWQTFPDNSSGWGSDSPAFAELVTEIRPARIIEVGTWKGGSALTLASQLEKLGLDTEIICVDTWLGALEMWTDQADEERFGSLGLRHGYPTLYYQFLANVCRSGRQSRITPFPIPSVTAAQWFSLHDVRADLIYIDGSHEEEDVYQDLVSYWDLVRPGGVLFGDDWSWDGVRLAVERFARESGFPITHRHDKWELRRPV</sequence>
<comment type="caution">
    <text evidence="1">The sequence shown here is derived from an EMBL/GenBank/DDBJ whole genome shotgun (WGS) entry which is preliminary data.</text>
</comment>
<accession>A0ABT3FYK8</accession>
<proteinExistence type="predicted"/>
<organism evidence="1 2">
    <name type="scientific">Luteolibacter rhizosphaerae</name>
    <dbReference type="NCBI Taxonomy" id="2989719"/>
    <lineage>
        <taxon>Bacteria</taxon>
        <taxon>Pseudomonadati</taxon>
        <taxon>Verrucomicrobiota</taxon>
        <taxon>Verrucomicrobiia</taxon>
        <taxon>Verrucomicrobiales</taxon>
        <taxon>Verrucomicrobiaceae</taxon>
        <taxon>Luteolibacter</taxon>
    </lineage>
</organism>
<reference evidence="1" key="1">
    <citation type="submission" date="2022-10" db="EMBL/GenBank/DDBJ databases">
        <title>Luteolibacter sp. GHJ8, whole genome shotgun sequencing project.</title>
        <authorList>
            <person name="Zhao G."/>
            <person name="Shen L."/>
        </authorList>
    </citation>
    <scope>NUCLEOTIDE SEQUENCE</scope>
    <source>
        <strain evidence="1">GHJ8</strain>
    </source>
</reference>
<dbReference type="EMBL" id="JAPDDR010000002">
    <property type="protein sequence ID" value="MCW1912667.1"/>
    <property type="molecule type" value="Genomic_DNA"/>
</dbReference>